<evidence type="ECO:0000313" key="2">
    <source>
        <dbReference type="Proteomes" id="UP001162992"/>
    </source>
</evidence>
<reference evidence="2" key="1">
    <citation type="journal article" date="2024" name="Proc. Natl. Acad. Sci. U.S.A.">
        <title>Extraordinary preservation of gene collinearity over three hundred million years revealed in homosporous lycophytes.</title>
        <authorList>
            <person name="Li C."/>
            <person name="Wickell D."/>
            <person name="Kuo L.Y."/>
            <person name="Chen X."/>
            <person name="Nie B."/>
            <person name="Liao X."/>
            <person name="Peng D."/>
            <person name="Ji J."/>
            <person name="Jenkins J."/>
            <person name="Williams M."/>
            <person name="Shu S."/>
            <person name="Plott C."/>
            <person name="Barry K."/>
            <person name="Rajasekar S."/>
            <person name="Grimwood J."/>
            <person name="Han X."/>
            <person name="Sun S."/>
            <person name="Hou Z."/>
            <person name="He W."/>
            <person name="Dai G."/>
            <person name="Sun C."/>
            <person name="Schmutz J."/>
            <person name="Leebens-Mack J.H."/>
            <person name="Li F.W."/>
            <person name="Wang L."/>
        </authorList>
    </citation>
    <scope>NUCLEOTIDE SEQUENCE [LARGE SCALE GENOMIC DNA]</scope>
    <source>
        <strain evidence="2">cv. PW_Plant_1</strain>
    </source>
</reference>
<evidence type="ECO:0000313" key="1">
    <source>
        <dbReference type="EMBL" id="KAJ7555290.1"/>
    </source>
</evidence>
<keyword evidence="2" id="KW-1185">Reference proteome</keyword>
<sequence length="154" mass="16703">MAASIMIHNVLTLPLLLVLAFLLPPAPVTCNNILPPGGLLTEGQSLVSPNGMFELIFQAADRNLVLYHGVTPLWASNTANIYYPGSVFVSMDVDGQLTFRTVKTNYYLATMNPGPYCPEGLSGHLEVRDVGNFVIFCGPHDYVTQYTSNPPVSS</sequence>
<comment type="caution">
    <text evidence="1">The sequence shown here is derived from an EMBL/GenBank/DDBJ whole genome shotgun (WGS) entry which is preliminary data.</text>
</comment>
<dbReference type="Proteomes" id="UP001162992">
    <property type="component" value="Chromosome 5"/>
</dbReference>
<accession>A0ACC2DMB7</accession>
<proteinExistence type="predicted"/>
<dbReference type="EMBL" id="CM055096">
    <property type="protein sequence ID" value="KAJ7555290.1"/>
    <property type="molecule type" value="Genomic_DNA"/>
</dbReference>
<name>A0ACC2DMB7_DIPCM</name>
<protein>
    <submittedName>
        <fullName evidence="1">Uncharacterized protein</fullName>
    </submittedName>
</protein>
<gene>
    <name evidence="1" type="ORF">O6H91_05G030400</name>
</gene>
<organism evidence="1 2">
    <name type="scientific">Diphasiastrum complanatum</name>
    <name type="common">Issler's clubmoss</name>
    <name type="synonym">Lycopodium complanatum</name>
    <dbReference type="NCBI Taxonomy" id="34168"/>
    <lineage>
        <taxon>Eukaryota</taxon>
        <taxon>Viridiplantae</taxon>
        <taxon>Streptophyta</taxon>
        <taxon>Embryophyta</taxon>
        <taxon>Tracheophyta</taxon>
        <taxon>Lycopodiopsida</taxon>
        <taxon>Lycopodiales</taxon>
        <taxon>Lycopodiaceae</taxon>
        <taxon>Lycopodioideae</taxon>
        <taxon>Diphasiastrum</taxon>
    </lineage>
</organism>